<comment type="caution">
    <text evidence="12">The sequence shown here is derived from an EMBL/GenBank/DDBJ whole genome shotgun (WGS) entry which is preliminary data.</text>
</comment>
<dbReference type="Pfam" id="PF22679">
    <property type="entry name" value="T1R_D3-like"/>
    <property type="match status" value="1"/>
</dbReference>
<keyword evidence="9 10" id="KW-0238">DNA-binding</keyword>
<dbReference type="SMART" id="SM00487">
    <property type="entry name" value="DEXDc"/>
    <property type="match status" value="1"/>
</dbReference>
<dbReference type="RefSeq" id="WP_065427716.1">
    <property type="nucleotide sequence ID" value="NZ_JJNZ01000013.1"/>
</dbReference>
<dbReference type="CDD" id="cd18800">
    <property type="entry name" value="SF2_C_EcoR124I-like"/>
    <property type="match status" value="1"/>
</dbReference>
<evidence type="ECO:0000313" key="13">
    <source>
        <dbReference type="Proteomes" id="UP000027154"/>
    </source>
</evidence>
<dbReference type="Proteomes" id="UP000027154">
    <property type="component" value="Unassembled WGS sequence"/>
</dbReference>
<proteinExistence type="inferred from homology"/>
<keyword evidence="4 10" id="KW-0547">Nucleotide-binding</keyword>
<keyword evidence="3" id="KW-0540">Nuclease</keyword>
<protein>
    <recommendedName>
        <fullName evidence="10">Type I restriction enzyme endonuclease subunit</fullName>
        <shortName evidence="10">R protein</shortName>
        <ecNumber evidence="10">3.1.21.3</ecNumber>
    </recommendedName>
</protein>
<dbReference type="EMBL" id="JJNZ01000013">
    <property type="protein sequence ID" value="KDC52423.1"/>
    <property type="molecule type" value="Genomic_DNA"/>
</dbReference>
<name>A0ABD3YC49_9GAMM</name>
<evidence type="ECO:0000256" key="6">
    <source>
        <dbReference type="ARBA" id="ARBA00022759"/>
    </source>
</evidence>
<evidence type="ECO:0000256" key="9">
    <source>
        <dbReference type="ARBA" id="ARBA00023125"/>
    </source>
</evidence>
<evidence type="ECO:0000256" key="7">
    <source>
        <dbReference type="ARBA" id="ARBA00022801"/>
    </source>
</evidence>
<dbReference type="GO" id="GO:0003677">
    <property type="term" value="F:DNA binding"/>
    <property type="evidence" value="ECO:0007669"/>
    <property type="project" value="UniProtKB-KW"/>
</dbReference>
<keyword evidence="7 10" id="KW-0378">Hydrolase</keyword>
<comment type="catalytic activity">
    <reaction evidence="1 10">
        <text>Endonucleolytic cleavage of DNA to give random double-stranded fragments with terminal 5'-phosphates, ATP is simultaneously hydrolyzed.</text>
        <dbReference type="EC" id="3.1.21.3"/>
    </reaction>
</comment>
<dbReference type="InterPro" id="IPR055180">
    <property type="entry name" value="HsdR_RecA-like_helicase_dom_2"/>
</dbReference>
<feature type="domain" description="Helicase ATP-binding" evidence="11">
    <location>
        <begin position="282"/>
        <end position="501"/>
    </location>
</feature>
<dbReference type="EC" id="3.1.21.3" evidence="10"/>
<evidence type="ECO:0000256" key="1">
    <source>
        <dbReference type="ARBA" id="ARBA00000851"/>
    </source>
</evidence>
<sequence>MSEYQFVEKPLLAQLKSLGWKVLDLGEGIPQDPATSLRDDFRETVIKALFVQAVYRLNLIAEGEHKGKPWLTDEQLNTIYDDFTRLGSDKLLAANQQFLTWLSDYKVDKNHVTGENNPRVTIINFDHWQANSLYAINQFRIDTPGSSKKQIRPDIVLFVNGLPLVVIECKLPDATSANPIYEGIEQLRRYADLREPAHSVNREGEPKLFYTNQLMISTCGEHAKYGTITSKQEHYFDWKLEEAEQRKLTAQQALVEGMLHPVQLLDITKNFTLFMGTAGKQVKVICRYQQYRAVNKIIARMHQGETGLERSGVVWHTQGSGKSLTMVFLVRKLRTDKALQQYKVLMVNDRRDLEDQLGNTAILTGEYITKITTLAQAKTELAKSSSNLNLVMMHKFREDAAKHLPPAVRKQLARLEDKGEYDAELDIQLFKPFDVINNDQRILILVDEAHRTQRGGKDKPSLSDNLMDAFPQATRIAFTGTPLIAEHHKEPTWKRFGIDQESAYIDKYKLKDAVSDGATLPIIYEGKTADSALENKSEFDRKFEDLFKERSDEELLEIRKKYGAEGDILEAEKRIKAITQDIVEHYTSRILPAGLKAQIVCSTRQAAIYYQDYFKLALDTLIVQKQQAATSDTEIEQLNLLKFVKTAVIISSGDNNESAAQLAVRQYSSEHNAIENFKRPIDFTEPDTGICILIVCDMLLTGFDAPIEQVMYIDKKVKEHNLLQTIARVNRTYPNKTHGFIVDYIGLTNALDDALKLYNSDDQADIRSELGSIEDEEPVLAQRYQRVLQLFIENKVKDIELLVTQQLDSERHYKIQTDAIDCLDDIRLREQFTVFYKKFLQSMDVIVPHPQADKYKIPMYQFARLQQLAKLRYRDDSLNFFGVGAKIRQLTNEHLISLGINPTIAPVDLLSDQFESNIKTRVVAEDKKSTASEMEHAIRKHLKVEMDSDPVFYKKMSDKLEEVIRKHAGNWEQMALLLGDLRVEVIKGRGPSAGQDEPFFDLITDLAFKEGGLAEHIEEVQAISKNVVEDIIDNINGMNFWDREDELVKPLRQKLREHFILSDVPQLEEHAELLATEILSLAKKRDQKIKEFIDLPSMNSDSHIDWESLKTHVNGTDLYFVEELAKQVPYISIGELRVKTDIEYDAPYESNYLVPEGFARYGIHNDKVLKGCTDLIQLCNEHLIVGESVGVEHIKELDGEPVKLFWAIRKAEKGSTDITLELIAVVFAGIGMYQSVELIGVRLWGLLQWSVKTIGGYLPALKENKNIRDRIEPYIGDSFNILETSDSIDNNQPPEESIKVAVKEGKARARLLSDGTYIYTPAICSTKGITKSVKKIEGKND</sequence>
<dbReference type="Gene3D" id="3.90.1570.50">
    <property type="match status" value="1"/>
</dbReference>
<dbReference type="GO" id="GO:0009307">
    <property type="term" value="P:DNA restriction-modification system"/>
    <property type="evidence" value="ECO:0007669"/>
    <property type="project" value="UniProtKB-KW"/>
</dbReference>
<dbReference type="InterPro" id="IPR051268">
    <property type="entry name" value="Type-I_R_enzyme_R_subunit"/>
</dbReference>
<dbReference type="InterPro" id="IPR007409">
    <property type="entry name" value="Restrct_endonuc_type1_HsdR_N"/>
</dbReference>
<evidence type="ECO:0000256" key="4">
    <source>
        <dbReference type="ARBA" id="ARBA00022741"/>
    </source>
</evidence>
<dbReference type="PANTHER" id="PTHR30195:SF15">
    <property type="entry name" value="TYPE I RESTRICTION ENZYME HINDI ENDONUCLEASE SUBUNIT"/>
    <property type="match status" value="1"/>
</dbReference>
<evidence type="ECO:0000256" key="2">
    <source>
        <dbReference type="ARBA" id="ARBA00008598"/>
    </source>
</evidence>
<keyword evidence="5 10" id="KW-0680">Restriction system</keyword>
<keyword evidence="8 10" id="KW-0067">ATP-binding</keyword>
<evidence type="ECO:0000256" key="5">
    <source>
        <dbReference type="ARBA" id="ARBA00022747"/>
    </source>
</evidence>
<evidence type="ECO:0000313" key="12">
    <source>
        <dbReference type="EMBL" id="KDC52423.1"/>
    </source>
</evidence>
<reference evidence="12 13" key="1">
    <citation type="submission" date="2014-04" db="EMBL/GenBank/DDBJ databases">
        <title>Pseudoalteromonas galatheae sp. nov., isolated from a deep-sea polychaete near Canal Concepcion, Chile.</title>
        <authorList>
            <person name="Machado H.R."/>
            <person name="Gram L."/>
            <person name="Vynne N.G."/>
        </authorList>
    </citation>
    <scope>NUCLEOTIDE SEQUENCE [LARGE SCALE GENOMIC DNA]</scope>
    <source>
        <strain evidence="12 13">KMM216</strain>
    </source>
</reference>
<dbReference type="PANTHER" id="PTHR30195">
    <property type="entry name" value="TYPE I SITE-SPECIFIC DEOXYRIBONUCLEASE PROTEIN SUBUNIT M AND R"/>
    <property type="match status" value="1"/>
</dbReference>
<accession>A0ABD3YC49</accession>
<evidence type="ECO:0000256" key="8">
    <source>
        <dbReference type="ARBA" id="ARBA00022840"/>
    </source>
</evidence>
<comment type="subunit">
    <text evidence="10">The type I restriction/modification system is composed of three polypeptides R, M and S.</text>
</comment>
<dbReference type="InterPro" id="IPR040980">
    <property type="entry name" value="SWI2_SNF2"/>
</dbReference>
<dbReference type="Pfam" id="PF04313">
    <property type="entry name" value="HSDR_N"/>
    <property type="match status" value="1"/>
</dbReference>
<comment type="function">
    <text evidence="10">Subunit R is required for both nuclease and ATPase activities, but not for modification.</text>
</comment>
<comment type="similarity">
    <text evidence="2 10">Belongs to the HsdR family.</text>
</comment>
<dbReference type="GO" id="GO:0005524">
    <property type="term" value="F:ATP binding"/>
    <property type="evidence" value="ECO:0007669"/>
    <property type="project" value="UniProtKB-KW"/>
</dbReference>
<evidence type="ECO:0000256" key="10">
    <source>
        <dbReference type="RuleBase" id="RU364115"/>
    </source>
</evidence>
<gene>
    <name evidence="12" type="ORF">DC53_04815</name>
</gene>
<dbReference type="InterPro" id="IPR014001">
    <property type="entry name" value="Helicase_ATP-bd"/>
</dbReference>
<dbReference type="InterPro" id="IPR027417">
    <property type="entry name" value="P-loop_NTPase"/>
</dbReference>
<dbReference type="Pfam" id="PF18766">
    <property type="entry name" value="SWI2_SNF2"/>
    <property type="match status" value="1"/>
</dbReference>
<dbReference type="InterPro" id="IPR004473">
    <property type="entry name" value="Restrct_endonuc_typeI_HsdR"/>
</dbReference>
<dbReference type="Gene3D" id="3.40.50.300">
    <property type="entry name" value="P-loop containing nucleotide triphosphate hydrolases"/>
    <property type="match status" value="2"/>
</dbReference>
<evidence type="ECO:0000256" key="3">
    <source>
        <dbReference type="ARBA" id="ARBA00022722"/>
    </source>
</evidence>
<dbReference type="NCBIfam" id="TIGR00348">
    <property type="entry name" value="hsdR"/>
    <property type="match status" value="1"/>
</dbReference>
<dbReference type="GO" id="GO:0009035">
    <property type="term" value="F:type I site-specific deoxyribonuclease activity"/>
    <property type="evidence" value="ECO:0007669"/>
    <property type="project" value="UniProtKB-EC"/>
</dbReference>
<keyword evidence="6" id="KW-0255">Endonuclease</keyword>
<evidence type="ECO:0000259" key="11">
    <source>
        <dbReference type="SMART" id="SM00487"/>
    </source>
</evidence>
<dbReference type="SUPFAM" id="SSF52540">
    <property type="entry name" value="P-loop containing nucleoside triphosphate hydrolases"/>
    <property type="match status" value="1"/>
</dbReference>
<organism evidence="12 13">
    <name type="scientific">Pseudoalteromonas fuliginea</name>
    <dbReference type="NCBI Taxonomy" id="1872678"/>
    <lineage>
        <taxon>Bacteria</taxon>
        <taxon>Pseudomonadati</taxon>
        <taxon>Pseudomonadota</taxon>
        <taxon>Gammaproteobacteria</taxon>
        <taxon>Alteromonadales</taxon>
        <taxon>Pseudoalteromonadaceae</taxon>
        <taxon>Pseudoalteromonas</taxon>
    </lineage>
</organism>
<dbReference type="CDD" id="cd22332">
    <property type="entry name" value="HsdR_N"/>
    <property type="match status" value="1"/>
</dbReference>